<evidence type="ECO:0000256" key="8">
    <source>
        <dbReference type="ARBA" id="ARBA00023285"/>
    </source>
</evidence>
<dbReference type="PANTHER" id="PTHR10587">
    <property type="entry name" value="GLYCOSYL TRANSFERASE-RELATED"/>
    <property type="match status" value="1"/>
</dbReference>
<keyword evidence="11" id="KW-0624">Polysaccharide degradation</keyword>
<evidence type="ECO:0000256" key="1">
    <source>
        <dbReference type="ARBA" id="ARBA00001941"/>
    </source>
</evidence>
<reference evidence="18" key="1">
    <citation type="submission" date="2024-04" db="EMBL/GenBank/DDBJ databases">
        <authorList>
            <person name="Shaw F."/>
            <person name="Minotto A."/>
        </authorList>
    </citation>
    <scope>NUCLEOTIDE SEQUENCE [LARGE SCALE GENOMIC DNA]</scope>
</reference>
<comment type="subcellular location">
    <subcellularLocation>
        <location evidence="2">Cell membrane</location>
        <topology evidence="2">Lipid-anchor</topology>
        <topology evidence="2">GPI-anchor</topology>
    </subcellularLocation>
</comment>
<dbReference type="SUPFAM" id="SSF88713">
    <property type="entry name" value="Glycoside hydrolase/deacetylase"/>
    <property type="match status" value="1"/>
</dbReference>
<evidence type="ECO:0000256" key="10">
    <source>
        <dbReference type="ARBA" id="ARBA00023316"/>
    </source>
</evidence>
<keyword evidence="15" id="KW-0732">Signal</keyword>
<evidence type="ECO:0000256" key="9">
    <source>
        <dbReference type="ARBA" id="ARBA00023288"/>
    </source>
</evidence>
<keyword evidence="3" id="KW-1003">Cell membrane</keyword>
<evidence type="ECO:0000256" key="7">
    <source>
        <dbReference type="ARBA" id="ARBA00023277"/>
    </source>
</evidence>
<evidence type="ECO:0000256" key="4">
    <source>
        <dbReference type="ARBA" id="ARBA00022622"/>
    </source>
</evidence>
<name>A0ABP1D2E8_9APHY</name>
<evidence type="ECO:0000313" key="17">
    <source>
        <dbReference type="EMBL" id="CAL1700617.1"/>
    </source>
</evidence>
<keyword evidence="6" id="KW-0472">Membrane</keyword>
<dbReference type="InterPro" id="IPR002509">
    <property type="entry name" value="NODB_dom"/>
</dbReference>
<keyword evidence="4" id="KW-0336">GPI-anchor</keyword>
<feature type="chain" id="PRO_5045200605" description="chitin deacetylase" evidence="15">
    <location>
        <begin position="25"/>
        <end position="448"/>
    </location>
</feature>
<keyword evidence="18" id="KW-1185">Reference proteome</keyword>
<evidence type="ECO:0000256" key="3">
    <source>
        <dbReference type="ARBA" id="ARBA00022475"/>
    </source>
</evidence>
<feature type="compositionally biased region" description="Low complexity" evidence="14">
    <location>
        <begin position="375"/>
        <end position="400"/>
    </location>
</feature>
<sequence length="448" mass="48334">MSSPLQRRLFAFAAFACLFSSVYSAIIAQTIHDDHDHAALNKRLPSTWYQADDHPAHKLFKRAGTDGQVYAQVGSPTWAAGYPQSTPDPSKLPQAWVDALNAATAAGKIPGFAPSTSTGGNPTYPQGMDPNGDQICSTTYKCRKNPENIYDAPDGLLGVSFDDGPLPTSDKLYDFLKGNNQPATHFFIGLNILYNYKQFDRAFNELQDDIAVHTWTHPYMTTLDNMAVLGQLGWTMEIIHNSTGGRLPKYWRPPYGDSDNRVNAIAREVFGLTTVIWNQDTEDWSLTTGGTTPQKINASMTKWLTGPKQPGLVILEHELSDQSVQAFIDAYPVMKSNGWNVVSVARMDGQAPYQNSPDSTGDVVPQEVALLANNGTSSSSSSSTTPSGTSSTSSSGLPSGAIAPTGGASLQHNSAATTLPHLANWQVQALLVTCLVTMLSTVVMISRS</sequence>
<evidence type="ECO:0000256" key="5">
    <source>
        <dbReference type="ARBA" id="ARBA00023024"/>
    </source>
</evidence>
<feature type="region of interest" description="Disordered" evidence="14">
    <location>
        <begin position="373"/>
        <end position="408"/>
    </location>
</feature>
<keyword evidence="7" id="KW-0119">Carbohydrate metabolism</keyword>
<feature type="signal peptide" evidence="15">
    <location>
        <begin position="1"/>
        <end position="24"/>
    </location>
</feature>
<keyword evidence="8" id="KW-0170">Cobalt</keyword>
<keyword evidence="10" id="KW-0961">Cell wall biogenesis/degradation</keyword>
<feature type="domain" description="NodB homology" evidence="16">
    <location>
        <begin position="155"/>
        <end position="342"/>
    </location>
</feature>
<protein>
    <recommendedName>
        <fullName evidence="12">chitin deacetylase</fullName>
        <ecNumber evidence="12">3.5.1.41</ecNumber>
    </recommendedName>
</protein>
<evidence type="ECO:0000313" key="18">
    <source>
        <dbReference type="Proteomes" id="UP001497453"/>
    </source>
</evidence>
<evidence type="ECO:0000256" key="14">
    <source>
        <dbReference type="SAM" id="MobiDB-lite"/>
    </source>
</evidence>
<keyword evidence="9" id="KW-0449">Lipoprotein</keyword>
<dbReference type="Gene3D" id="3.20.20.370">
    <property type="entry name" value="Glycoside hydrolase/deacetylase"/>
    <property type="match status" value="1"/>
</dbReference>
<keyword evidence="5" id="KW-0146">Chitin degradation</keyword>
<dbReference type="InterPro" id="IPR050248">
    <property type="entry name" value="Polysacc_deacetylase_ArnD"/>
</dbReference>
<evidence type="ECO:0000256" key="13">
    <source>
        <dbReference type="ARBA" id="ARBA00048494"/>
    </source>
</evidence>
<evidence type="ECO:0000256" key="2">
    <source>
        <dbReference type="ARBA" id="ARBA00004609"/>
    </source>
</evidence>
<gene>
    <name evidence="17" type="ORF">GFSPODELE1_LOCUS3222</name>
</gene>
<evidence type="ECO:0000256" key="12">
    <source>
        <dbReference type="ARBA" id="ARBA00024056"/>
    </source>
</evidence>
<dbReference type="Proteomes" id="UP001497453">
    <property type="component" value="Chromosome 2"/>
</dbReference>
<evidence type="ECO:0000256" key="11">
    <source>
        <dbReference type="ARBA" id="ARBA00023326"/>
    </source>
</evidence>
<evidence type="ECO:0000259" key="16">
    <source>
        <dbReference type="PROSITE" id="PS51677"/>
    </source>
</evidence>
<dbReference type="EMBL" id="OZ037945">
    <property type="protein sequence ID" value="CAL1700617.1"/>
    <property type="molecule type" value="Genomic_DNA"/>
</dbReference>
<evidence type="ECO:0000256" key="6">
    <source>
        <dbReference type="ARBA" id="ARBA00023136"/>
    </source>
</evidence>
<dbReference type="PROSITE" id="PS51677">
    <property type="entry name" value="NODB"/>
    <property type="match status" value="1"/>
</dbReference>
<comment type="cofactor">
    <cofactor evidence="1">
        <name>Co(2+)</name>
        <dbReference type="ChEBI" id="CHEBI:48828"/>
    </cofactor>
</comment>
<dbReference type="EC" id="3.5.1.41" evidence="12"/>
<dbReference type="PANTHER" id="PTHR10587:SF135">
    <property type="entry name" value="CHITIN DEACETYLASE 3"/>
    <property type="match status" value="1"/>
</dbReference>
<dbReference type="Pfam" id="PF01522">
    <property type="entry name" value="Polysacc_deac_1"/>
    <property type="match status" value="1"/>
</dbReference>
<accession>A0ABP1D2E8</accession>
<comment type="catalytic activity">
    <reaction evidence="13">
        <text>[(1-&gt;4)-N-acetyl-beta-D-glucosaminyl](n) + n H2O = chitosan + n acetate</text>
        <dbReference type="Rhea" id="RHEA:10464"/>
        <dbReference type="Rhea" id="RHEA-COMP:9593"/>
        <dbReference type="Rhea" id="RHEA-COMP:9597"/>
        <dbReference type="ChEBI" id="CHEBI:15377"/>
        <dbReference type="ChEBI" id="CHEBI:17029"/>
        <dbReference type="ChEBI" id="CHEBI:30089"/>
        <dbReference type="ChEBI" id="CHEBI:57704"/>
        <dbReference type="EC" id="3.5.1.41"/>
    </reaction>
    <physiologicalReaction direction="left-to-right" evidence="13">
        <dbReference type="Rhea" id="RHEA:10465"/>
    </physiologicalReaction>
</comment>
<proteinExistence type="predicted"/>
<dbReference type="InterPro" id="IPR011330">
    <property type="entry name" value="Glyco_hydro/deAcase_b/a-brl"/>
</dbReference>
<evidence type="ECO:0000256" key="15">
    <source>
        <dbReference type="SAM" id="SignalP"/>
    </source>
</evidence>
<organism evidence="17 18">
    <name type="scientific">Somion occarium</name>
    <dbReference type="NCBI Taxonomy" id="3059160"/>
    <lineage>
        <taxon>Eukaryota</taxon>
        <taxon>Fungi</taxon>
        <taxon>Dikarya</taxon>
        <taxon>Basidiomycota</taxon>
        <taxon>Agaricomycotina</taxon>
        <taxon>Agaricomycetes</taxon>
        <taxon>Polyporales</taxon>
        <taxon>Cerrenaceae</taxon>
        <taxon>Somion</taxon>
    </lineage>
</organism>
<keyword evidence="4" id="KW-0325">Glycoprotein</keyword>